<dbReference type="InterPro" id="IPR015424">
    <property type="entry name" value="PyrdxlP-dep_Trfase"/>
</dbReference>
<dbReference type="PANTHER" id="PTHR11601">
    <property type="entry name" value="CYSTEINE DESULFURYLASE FAMILY MEMBER"/>
    <property type="match status" value="1"/>
</dbReference>
<dbReference type="GO" id="GO:0051536">
    <property type="term" value="F:iron-sulfur cluster binding"/>
    <property type="evidence" value="ECO:0007669"/>
    <property type="project" value="UniProtKB-KW"/>
</dbReference>
<evidence type="ECO:0000256" key="2">
    <source>
        <dbReference type="ARBA" id="ARBA00006490"/>
    </source>
</evidence>
<dbReference type="InterPro" id="IPR000192">
    <property type="entry name" value="Aminotrans_V_dom"/>
</dbReference>
<dbReference type="Proteomes" id="UP000595038">
    <property type="component" value="Chromosome"/>
</dbReference>
<evidence type="ECO:0000256" key="3">
    <source>
        <dbReference type="ARBA" id="ARBA00022723"/>
    </source>
</evidence>
<evidence type="ECO:0000259" key="7">
    <source>
        <dbReference type="Pfam" id="PF00266"/>
    </source>
</evidence>
<dbReference type="GO" id="GO:0031071">
    <property type="term" value="F:cysteine desulfurase activity"/>
    <property type="evidence" value="ECO:0007669"/>
    <property type="project" value="UniProtKB-ARBA"/>
</dbReference>
<dbReference type="Gene3D" id="3.90.1150.10">
    <property type="entry name" value="Aspartate Aminotransferase, domain 1"/>
    <property type="match status" value="1"/>
</dbReference>
<organism evidence="9 10">
    <name type="scientific">Bacillus licheniformis</name>
    <dbReference type="NCBI Taxonomy" id="1402"/>
    <lineage>
        <taxon>Bacteria</taxon>
        <taxon>Bacillati</taxon>
        <taxon>Bacillota</taxon>
        <taxon>Bacilli</taxon>
        <taxon>Bacillales</taxon>
        <taxon>Bacillaceae</taxon>
        <taxon>Bacillus</taxon>
    </lineage>
</organism>
<dbReference type="GO" id="GO:0046872">
    <property type="term" value="F:metal ion binding"/>
    <property type="evidence" value="ECO:0007669"/>
    <property type="project" value="UniProtKB-KW"/>
</dbReference>
<dbReference type="GeneID" id="92860308"/>
<dbReference type="InterPro" id="IPR015422">
    <property type="entry name" value="PyrdxlP-dep_Trfase_small"/>
</dbReference>
<evidence type="ECO:0000256" key="1">
    <source>
        <dbReference type="ARBA" id="ARBA00001933"/>
    </source>
</evidence>
<protein>
    <submittedName>
        <fullName evidence="8 9">Cysteine desulfurase</fullName>
    </submittedName>
</protein>
<evidence type="ECO:0000313" key="9">
    <source>
        <dbReference type="EMBL" id="TWL34163.1"/>
    </source>
</evidence>
<dbReference type="FunFam" id="3.40.640.10:FF:000084">
    <property type="entry name" value="IscS-like cysteine desulfurase"/>
    <property type="match status" value="1"/>
</dbReference>
<dbReference type="PANTHER" id="PTHR11601:SF50">
    <property type="entry name" value="CYSTEINE DESULFURASE ISCS 2-RELATED"/>
    <property type="match status" value="1"/>
</dbReference>
<dbReference type="EMBL" id="NILC01000001">
    <property type="protein sequence ID" value="TWL34163.1"/>
    <property type="molecule type" value="Genomic_DNA"/>
</dbReference>
<accession>A0A1Y0YNW0</accession>
<comment type="cofactor">
    <cofactor evidence="1">
        <name>pyridoxal 5'-phosphate</name>
        <dbReference type="ChEBI" id="CHEBI:597326"/>
    </cofactor>
</comment>
<dbReference type="AlphaFoldDB" id="A0A1Y0YNW0"/>
<dbReference type="Gene3D" id="3.40.640.10">
    <property type="entry name" value="Type I PLP-dependent aspartate aminotransferase-like (Major domain)"/>
    <property type="match status" value="1"/>
</dbReference>
<dbReference type="InterPro" id="IPR016454">
    <property type="entry name" value="Cysteine_dSase"/>
</dbReference>
<dbReference type="Proteomes" id="UP000435910">
    <property type="component" value="Unassembled WGS sequence"/>
</dbReference>
<sequence>MIYLDNSSTTKPYPELLQIYEQVNQRFFGNPSSLHRHGVEADQLLSEARKQIKSALSLKNHDIVFTSGASEANNMALKGIALAHAQKGKHIIASSIEHPSVTESLEQLKTAFGFEVTYLPVDGHGFVSLEDLKQALRKDTILVSIMHVNNETGVIQPLEEIGKIVKENTRAYFHVDHVQGINKVPLDISGAAIDLCTISGHKFHGLKGTGALILNERISLFPLISGGEQQNNRRAGTENTAGAVTLAKAINLSKQDYNHYIEEIKAAKSAFIKELKELKGVILNTPEENSAPHIINFSVPGLKAEVLLHMLEERDIFVSTTSACSSKQHKPSKVLLEMGKGEGAASSSIRISMTYRDNHEIVGPFMTALKESLHKLKGIMR</sequence>
<keyword evidence="3" id="KW-0479">Metal-binding</keyword>
<evidence type="ECO:0000313" key="11">
    <source>
        <dbReference type="Proteomes" id="UP000595038"/>
    </source>
</evidence>
<proteinExistence type="inferred from homology"/>
<dbReference type="Gene3D" id="1.10.260.50">
    <property type="match status" value="1"/>
</dbReference>
<keyword evidence="6" id="KW-0411">Iron-sulfur</keyword>
<dbReference type="InterPro" id="IPR015421">
    <property type="entry name" value="PyrdxlP-dep_Trfase_major"/>
</dbReference>
<evidence type="ECO:0000256" key="5">
    <source>
        <dbReference type="ARBA" id="ARBA00023004"/>
    </source>
</evidence>
<dbReference type="EMBL" id="CP065647">
    <property type="protein sequence ID" value="QPR74533.1"/>
    <property type="molecule type" value="Genomic_DNA"/>
</dbReference>
<reference evidence="9 10" key="1">
    <citation type="submission" date="2019-06" db="EMBL/GenBank/DDBJ databases">
        <title>Genome sequence analysis of &gt;100 Bacillus licheniformis strains suggests intrinsic resistance to this species.</title>
        <authorList>
            <person name="Wels M."/>
            <person name="Siezen R.J."/>
            <person name="Johansen E."/>
            <person name="Stuer-Lauridsen B."/>
            <person name="Bjerre K."/>
            <person name="Nielsen B.K.K."/>
        </authorList>
    </citation>
    <scope>NUCLEOTIDE SEQUENCE [LARGE SCALE GENOMIC DNA]</scope>
    <source>
        <strain evidence="9 10">BAC-16736</strain>
    </source>
</reference>
<evidence type="ECO:0000256" key="4">
    <source>
        <dbReference type="ARBA" id="ARBA00022898"/>
    </source>
</evidence>
<keyword evidence="4" id="KW-0663">Pyridoxal phosphate</keyword>
<dbReference type="RefSeq" id="WP_003184401.1">
    <property type="nucleotide sequence ID" value="NZ_BEXU01000016.1"/>
</dbReference>
<evidence type="ECO:0000256" key="6">
    <source>
        <dbReference type="ARBA" id="ARBA00023014"/>
    </source>
</evidence>
<dbReference type="SUPFAM" id="SSF53383">
    <property type="entry name" value="PLP-dependent transferases"/>
    <property type="match status" value="1"/>
</dbReference>
<name>A0A1Y0YNW0_BACLI</name>
<keyword evidence="5" id="KW-0408">Iron</keyword>
<dbReference type="PIRSF" id="PIRSF005572">
    <property type="entry name" value="NifS"/>
    <property type="match status" value="1"/>
</dbReference>
<dbReference type="Pfam" id="PF00266">
    <property type="entry name" value="Aminotran_5"/>
    <property type="match status" value="1"/>
</dbReference>
<feature type="domain" description="Aminotransferase class V" evidence="7">
    <location>
        <begin position="2"/>
        <end position="358"/>
    </location>
</feature>
<evidence type="ECO:0000313" key="8">
    <source>
        <dbReference type="EMBL" id="QPR74533.1"/>
    </source>
</evidence>
<gene>
    <name evidence="9" type="ORF">CHCC16736_1943</name>
    <name evidence="8" type="ORF">I6G80_09900</name>
</gene>
<comment type="similarity">
    <text evidence="2">Belongs to the class-V pyridoxal-phosphate-dependent aminotransferase family. NifS/IscS subfamily.</text>
</comment>
<dbReference type="OMA" id="CFALEGI"/>
<evidence type="ECO:0000313" key="10">
    <source>
        <dbReference type="Proteomes" id="UP000435910"/>
    </source>
</evidence>
<reference evidence="8 11" key="2">
    <citation type="submission" date="2020-12" db="EMBL/GenBank/DDBJ databases">
        <title>FDA dAtabase for Regulatory Grade micrObial Sequences (FDA-ARGOS): Supporting development and validation of Infectious Disease Dx tests.</title>
        <authorList>
            <person name="Nelson B."/>
            <person name="Plummer A."/>
            <person name="Tallon L."/>
            <person name="Sadzewicz L."/>
            <person name="Zhao X."/>
            <person name="Boylan J."/>
            <person name="Ott S."/>
            <person name="Bowen H."/>
            <person name="Vavikolanu K."/>
            <person name="Mehta A."/>
            <person name="Aluvathingal J."/>
            <person name="Nadendla S."/>
            <person name="Myers T."/>
            <person name="Yan Y."/>
            <person name="Sichtig H."/>
        </authorList>
    </citation>
    <scope>NUCLEOTIDE SEQUENCE [LARGE SCALE GENOMIC DNA]</scope>
    <source>
        <strain evidence="8 11">FDAARGOS_923</strain>
    </source>
</reference>